<dbReference type="EMBL" id="NSJF01000001">
    <property type="protein sequence ID" value="PAT36140.1"/>
    <property type="molecule type" value="Genomic_DNA"/>
</dbReference>
<evidence type="ECO:0000313" key="1">
    <source>
        <dbReference type="EMBL" id="PAT36140.1"/>
    </source>
</evidence>
<evidence type="ECO:0000313" key="2">
    <source>
        <dbReference type="Proteomes" id="UP000217999"/>
    </source>
</evidence>
<proteinExistence type="predicted"/>
<dbReference type="InterPro" id="IPR006311">
    <property type="entry name" value="TAT_signal"/>
</dbReference>
<dbReference type="Proteomes" id="UP000217999">
    <property type="component" value="Unassembled WGS sequence"/>
</dbReference>
<dbReference type="PANTHER" id="PTHR43737:SF1">
    <property type="entry name" value="DUF1501 DOMAIN-CONTAINING PROTEIN"/>
    <property type="match status" value="1"/>
</dbReference>
<dbReference type="RefSeq" id="WP_095548961.1">
    <property type="nucleotide sequence ID" value="NZ_NSJF01000001.1"/>
</dbReference>
<reference evidence="1 2" key="1">
    <citation type="submission" date="2017-08" db="EMBL/GenBank/DDBJ databases">
        <title>WGS of Clinical strains of the CDC Group NO-1 linked to zoonotic infections in humans.</title>
        <authorList>
            <person name="Bernier A.-M."/>
            <person name="Bernard K."/>
        </authorList>
    </citation>
    <scope>NUCLEOTIDE SEQUENCE [LARGE SCALE GENOMIC DNA]</scope>
    <source>
        <strain evidence="1 2">NML03-0146</strain>
    </source>
</reference>
<dbReference type="Pfam" id="PF07394">
    <property type="entry name" value="DUF1501"/>
    <property type="match status" value="1"/>
</dbReference>
<accession>A0A2A2AC73</accession>
<sequence length="473" mass="50785">MNDFNKTSRRAFLRRLGHLGVAGSAAPWALNLAAIGEAAAFNAPNGDYKALVCVFLTGGNDNGNTLIRVDADGYASYETMRTQAFAFPLADLRATTLAADSGQPSGQRFALAPQLGDLKKLYDQGVMAIQQNVGPLIVPTTLPDYMVRRVPLPPKLFSHNDQESIWQASHPEGAVKGWGGALGDLALSSGATNATFACISAAGKAVFLSGQAALTYRVSIDGAAQVRDLVGSRAGGCMNVQECTDILREMITETRAHLLEDEVNRMMRRSIAASDKIDAALQQNSVDGFAGMPNTTLGKQLKIVARLIAGNTSLGVRRQVFFVSLGGFDQHVGLDTTHRDKLKEVNDALFQFYEQMRKLNMADKVTAFTASEFGRCMVTNGNGSDHGWAGTHFVIGGAVKGGKIYGTTPSYRTDKDFDENTGHDVGQGRAIPTTSVDEYAATLARWFGVTDSEMRLVVPNIGNFASPNLGFFR</sequence>
<comment type="caution">
    <text evidence="1">The sequence shown here is derived from an EMBL/GenBank/DDBJ whole genome shotgun (WGS) entry which is preliminary data.</text>
</comment>
<dbReference type="InterPro" id="IPR010869">
    <property type="entry name" value="DUF1501"/>
</dbReference>
<organism evidence="1 2">
    <name type="scientific">Vandammella animalimorsus</name>
    <dbReference type="NCBI Taxonomy" id="2029117"/>
    <lineage>
        <taxon>Bacteria</taxon>
        <taxon>Pseudomonadati</taxon>
        <taxon>Pseudomonadota</taxon>
        <taxon>Betaproteobacteria</taxon>
        <taxon>Burkholderiales</taxon>
        <taxon>Comamonadaceae</taxon>
        <taxon>Vandammella</taxon>
    </lineage>
</organism>
<dbReference type="PANTHER" id="PTHR43737">
    <property type="entry name" value="BLL7424 PROTEIN"/>
    <property type="match status" value="1"/>
</dbReference>
<protein>
    <submittedName>
        <fullName evidence="1">Tat pathway signal protein</fullName>
    </submittedName>
</protein>
<dbReference type="PROSITE" id="PS51318">
    <property type="entry name" value="TAT"/>
    <property type="match status" value="1"/>
</dbReference>
<name>A0A2A2AC73_9BURK</name>
<gene>
    <name evidence="1" type="ORF">CK620_02690</name>
</gene>
<dbReference type="AlphaFoldDB" id="A0A2A2AC73"/>